<evidence type="ECO:0000313" key="2">
    <source>
        <dbReference type="Proteomes" id="UP001396334"/>
    </source>
</evidence>
<dbReference type="Proteomes" id="UP001396334">
    <property type="component" value="Unassembled WGS sequence"/>
</dbReference>
<evidence type="ECO:0008006" key="3">
    <source>
        <dbReference type="Google" id="ProtNLM"/>
    </source>
</evidence>
<organism evidence="1 2">
    <name type="scientific">Hibiscus sabdariffa</name>
    <name type="common">roselle</name>
    <dbReference type="NCBI Taxonomy" id="183260"/>
    <lineage>
        <taxon>Eukaryota</taxon>
        <taxon>Viridiplantae</taxon>
        <taxon>Streptophyta</taxon>
        <taxon>Embryophyta</taxon>
        <taxon>Tracheophyta</taxon>
        <taxon>Spermatophyta</taxon>
        <taxon>Magnoliopsida</taxon>
        <taxon>eudicotyledons</taxon>
        <taxon>Gunneridae</taxon>
        <taxon>Pentapetalae</taxon>
        <taxon>rosids</taxon>
        <taxon>malvids</taxon>
        <taxon>Malvales</taxon>
        <taxon>Malvaceae</taxon>
        <taxon>Malvoideae</taxon>
        <taxon>Hibiscus</taxon>
    </lineage>
</organism>
<dbReference type="EMBL" id="JBBPBN010000158">
    <property type="protein sequence ID" value="KAK8974673.1"/>
    <property type="molecule type" value="Genomic_DNA"/>
</dbReference>
<keyword evidence="2" id="KW-1185">Reference proteome</keyword>
<reference evidence="1 2" key="1">
    <citation type="journal article" date="2024" name="G3 (Bethesda)">
        <title>Genome assembly of Hibiscus sabdariffa L. provides insights into metabolisms of medicinal natural products.</title>
        <authorList>
            <person name="Kim T."/>
        </authorList>
    </citation>
    <scope>NUCLEOTIDE SEQUENCE [LARGE SCALE GENOMIC DNA]</scope>
    <source>
        <strain evidence="1">TK-2024</strain>
        <tissue evidence="1">Old leaves</tissue>
    </source>
</reference>
<comment type="caution">
    <text evidence="1">The sequence shown here is derived from an EMBL/GenBank/DDBJ whole genome shotgun (WGS) entry which is preliminary data.</text>
</comment>
<proteinExistence type="predicted"/>
<protein>
    <recommendedName>
        <fullName evidence="3">RNase H type-1 domain-containing protein</fullName>
    </recommendedName>
</protein>
<name>A0ABR2NF27_9ROSI</name>
<gene>
    <name evidence="1" type="ORF">V6N11_013140</name>
</gene>
<evidence type="ECO:0000313" key="1">
    <source>
        <dbReference type="EMBL" id="KAK8974673.1"/>
    </source>
</evidence>
<sequence length="101" mass="11046">MSMKVTISTYVDAEQHWAPSECDSVKVNCDAAFDNATRNSLGAAIAHDFSRAIIEGNVVTFHASSVSAIEAYTLRLGQLLTLQEGYDKVILKWITLVLSLI</sequence>
<accession>A0ABR2NF27</accession>